<keyword evidence="2" id="KW-1185">Reference proteome</keyword>
<gene>
    <name evidence="1" type="primary">mftA</name>
    <name evidence="1" type="ORF">ACFQMH_05940</name>
</gene>
<reference evidence="2" key="1">
    <citation type="journal article" date="2019" name="Int. J. Syst. Evol. Microbiol.">
        <title>The Global Catalogue of Microorganisms (GCM) 10K type strain sequencing project: providing services to taxonomists for standard genome sequencing and annotation.</title>
        <authorList>
            <consortium name="The Broad Institute Genomics Platform"/>
            <consortium name="The Broad Institute Genome Sequencing Center for Infectious Disease"/>
            <person name="Wu L."/>
            <person name="Ma J."/>
        </authorList>
    </citation>
    <scope>NUCLEOTIDE SEQUENCE [LARGE SCALE GENOMIC DNA]</scope>
    <source>
        <strain evidence="2">JCM 4855</strain>
    </source>
</reference>
<name>A0ABW2DTS8_9ACTN</name>
<protein>
    <submittedName>
        <fullName evidence="1">Mycofactocin MftA</fullName>
    </submittedName>
</protein>
<dbReference type="EMBL" id="JBHSYM010000010">
    <property type="protein sequence ID" value="MFC7011261.1"/>
    <property type="molecule type" value="Genomic_DNA"/>
</dbReference>
<dbReference type="Pfam" id="PF23709">
    <property type="entry name" value="MftA"/>
    <property type="match status" value="1"/>
</dbReference>
<dbReference type="RefSeq" id="WP_189879724.1">
    <property type="nucleotide sequence ID" value="NZ_BMWA01000035.1"/>
</dbReference>
<comment type="caution">
    <text evidence="1">The sequence shown here is derived from an EMBL/GenBank/DDBJ whole genome shotgun (WGS) entry which is preliminary data.</text>
</comment>
<accession>A0ABW2DTS8</accession>
<evidence type="ECO:0000313" key="2">
    <source>
        <dbReference type="Proteomes" id="UP001596409"/>
    </source>
</evidence>
<proteinExistence type="predicted"/>
<dbReference type="Proteomes" id="UP001596409">
    <property type="component" value="Unassembled WGS sequence"/>
</dbReference>
<organism evidence="1 2">
    <name type="scientific">Streptomyces viridiviolaceus</name>
    <dbReference type="NCBI Taxonomy" id="68282"/>
    <lineage>
        <taxon>Bacteria</taxon>
        <taxon>Bacillati</taxon>
        <taxon>Actinomycetota</taxon>
        <taxon>Actinomycetes</taxon>
        <taxon>Kitasatosporales</taxon>
        <taxon>Streptomycetaceae</taxon>
        <taxon>Streptomyces</taxon>
    </lineage>
</organism>
<dbReference type="InterPro" id="IPR023988">
    <property type="entry name" value="MftA"/>
</dbReference>
<sequence>MSDAIETPETAAVSAPSVDDHEALVEDDLLIEDVSIDGMCGVY</sequence>
<evidence type="ECO:0000313" key="1">
    <source>
        <dbReference type="EMBL" id="MFC7011261.1"/>
    </source>
</evidence>
<dbReference type="NCBIfam" id="TIGR03969">
    <property type="entry name" value="mycofactocin"/>
    <property type="match status" value="1"/>
</dbReference>